<evidence type="ECO:0000256" key="3">
    <source>
        <dbReference type="ARBA" id="ARBA00023052"/>
    </source>
</evidence>
<evidence type="ECO:0000256" key="2">
    <source>
        <dbReference type="ARBA" id="ARBA00023002"/>
    </source>
</evidence>
<evidence type="ECO:0000256" key="1">
    <source>
        <dbReference type="ARBA" id="ARBA00001964"/>
    </source>
</evidence>
<feature type="region of interest" description="Disordered" evidence="4">
    <location>
        <begin position="304"/>
        <end position="327"/>
    </location>
</feature>
<evidence type="ECO:0000313" key="6">
    <source>
        <dbReference type="EMBL" id="SVB13744.1"/>
    </source>
</evidence>
<dbReference type="Pfam" id="PF00676">
    <property type="entry name" value="E1_dh"/>
    <property type="match status" value="1"/>
</dbReference>
<proteinExistence type="predicted"/>
<accession>A0A382BJ89</accession>
<dbReference type="InterPro" id="IPR050642">
    <property type="entry name" value="PDH_E1_Alpha_Subunit"/>
</dbReference>
<name>A0A382BJ89_9ZZZZ</name>
<evidence type="ECO:0000259" key="5">
    <source>
        <dbReference type="Pfam" id="PF00676"/>
    </source>
</evidence>
<protein>
    <recommendedName>
        <fullName evidence="5">Dehydrogenase E1 component domain-containing protein</fullName>
    </recommendedName>
</protein>
<dbReference type="CDD" id="cd02000">
    <property type="entry name" value="TPP_E1_PDC_ADC_BCADC"/>
    <property type="match status" value="1"/>
</dbReference>
<dbReference type="GO" id="GO:0004739">
    <property type="term" value="F:pyruvate dehydrogenase (acetyl-transferring) activity"/>
    <property type="evidence" value="ECO:0007669"/>
    <property type="project" value="TreeGrafter"/>
</dbReference>
<dbReference type="EMBL" id="UINC01030026">
    <property type="protein sequence ID" value="SVB13744.1"/>
    <property type="molecule type" value="Genomic_DNA"/>
</dbReference>
<reference evidence="6" key="1">
    <citation type="submission" date="2018-05" db="EMBL/GenBank/DDBJ databases">
        <authorList>
            <person name="Lanie J.A."/>
            <person name="Ng W.-L."/>
            <person name="Kazmierczak K.M."/>
            <person name="Andrzejewski T.M."/>
            <person name="Davidsen T.M."/>
            <person name="Wayne K.J."/>
            <person name="Tettelin H."/>
            <person name="Glass J.I."/>
            <person name="Rusch D."/>
            <person name="Podicherti R."/>
            <person name="Tsui H.-C.T."/>
            <person name="Winkler M.E."/>
        </authorList>
    </citation>
    <scope>NUCLEOTIDE SEQUENCE</scope>
</reference>
<dbReference type="SUPFAM" id="SSF52518">
    <property type="entry name" value="Thiamin diphosphate-binding fold (THDP-binding)"/>
    <property type="match status" value="1"/>
</dbReference>
<gene>
    <name evidence="6" type="ORF">METZ01_LOCUS166598</name>
</gene>
<organism evidence="6">
    <name type="scientific">marine metagenome</name>
    <dbReference type="NCBI Taxonomy" id="408172"/>
    <lineage>
        <taxon>unclassified sequences</taxon>
        <taxon>metagenomes</taxon>
        <taxon>ecological metagenomes</taxon>
    </lineage>
</organism>
<feature type="domain" description="Dehydrogenase E1 component" evidence="5">
    <location>
        <begin position="15"/>
        <end position="310"/>
    </location>
</feature>
<comment type="cofactor">
    <cofactor evidence="1">
        <name>thiamine diphosphate</name>
        <dbReference type="ChEBI" id="CHEBI:58937"/>
    </cofactor>
</comment>
<keyword evidence="3" id="KW-0786">Thiamine pyrophosphate</keyword>
<dbReference type="PANTHER" id="PTHR11516">
    <property type="entry name" value="PYRUVATE DEHYDROGENASE E1 COMPONENT, ALPHA SUBUNIT BACTERIAL AND ORGANELLAR"/>
    <property type="match status" value="1"/>
</dbReference>
<dbReference type="Gene3D" id="3.40.50.970">
    <property type="match status" value="1"/>
</dbReference>
<feature type="compositionally biased region" description="Polar residues" evidence="4">
    <location>
        <begin position="317"/>
        <end position="327"/>
    </location>
</feature>
<dbReference type="PANTHER" id="PTHR11516:SF60">
    <property type="entry name" value="PYRUVATE DEHYDROGENASE E1 COMPONENT SUBUNIT ALPHA"/>
    <property type="match status" value="1"/>
</dbReference>
<evidence type="ECO:0000256" key="4">
    <source>
        <dbReference type="SAM" id="MobiDB-lite"/>
    </source>
</evidence>
<dbReference type="InterPro" id="IPR001017">
    <property type="entry name" value="DH_E1"/>
</dbReference>
<dbReference type="InterPro" id="IPR029061">
    <property type="entry name" value="THDP-binding"/>
</dbReference>
<sequence length="327" mass="35196">MSLSPDVCKEMYTTMWRIRLFEEEADRQTNLGNVVGTLHMYCGEEAVAVGVCSQLRSDDYVLGTHRSHGHCLAKGADSSAMMAELFGKATGTCGGKGGSMHIADFSLNMLGANGIVGAGIGPTTGTALASKLRKSDQASVCFFGDGAAARGTFHEAIMMGSLWKLPAVYVCENNQYQQWVPRKNVAVIDSVADMAASYAIPGVSINGQDALEVYEVAGEAVARARRGEGPTLIEARTYRFYGHSLGDEQQYRTSDEVEKWKSDSDPIQILGATMQERGWLTDEEDESIQQQAAAEIKQAVEFAEQSPWPTAADLETDVTSHSVGASS</sequence>
<dbReference type="GO" id="GO:0006086">
    <property type="term" value="P:pyruvate decarboxylation to acetyl-CoA"/>
    <property type="evidence" value="ECO:0007669"/>
    <property type="project" value="TreeGrafter"/>
</dbReference>
<keyword evidence="2" id="KW-0560">Oxidoreductase</keyword>
<dbReference type="AlphaFoldDB" id="A0A382BJ89"/>